<dbReference type="RefSeq" id="WP_005580407.1">
    <property type="nucleotide sequence ID" value="NZ_FORO01000053.1"/>
</dbReference>
<evidence type="ECO:0000313" key="2">
    <source>
        <dbReference type="Proteomes" id="UP000182829"/>
    </source>
</evidence>
<gene>
    <name evidence="1" type="ORF">SAMN05443661_1539</name>
</gene>
<reference evidence="1 2" key="1">
    <citation type="submission" date="2016-10" db="EMBL/GenBank/DDBJ databases">
        <authorList>
            <person name="de Groot N.N."/>
        </authorList>
    </citation>
    <scope>NUCLEOTIDE SEQUENCE [LARGE SCALE GENOMIC DNA]</scope>
    <source>
        <strain evidence="1 2">SP2</strain>
    </source>
</reference>
<dbReference type="EMBL" id="FORO01000053">
    <property type="protein sequence ID" value="SFJ65785.1"/>
    <property type="molecule type" value="Genomic_DNA"/>
</dbReference>
<protein>
    <submittedName>
        <fullName evidence="1">Uncharacterized protein</fullName>
    </submittedName>
</protein>
<sequence>MVSPATIHRTIGALDRVFHNEKDFHIAFSRQLAADLSGVVRPEFPVDNPLNDGREQTYLDIIHLEDGHATAIELKYPLDTFHSIEPLHGLNEVFNHSKIQAYDIPMYEFWKDVATVERLVANGSIDTGYVLSLTNYEGCWQKRGQHLNAADFLTYDGRQVTGTLAYSDDASAKTKENYPPLHLSSTYELTWQPYQYTTPSHPEGSTEFQYALIEVDP</sequence>
<proteinExistence type="predicted"/>
<evidence type="ECO:0000313" key="1">
    <source>
        <dbReference type="EMBL" id="SFJ65785.1"/>
    </source>
</evidence>
<organism evidence="1 2">
    <name type="scientific">Natronobacterium gregoryi</name>
    <dbReference type="NCBI Taxonomy" id="44930"/>
    <lineage>
        <taxon>Archaea</taxon>
        <taxon>Methanobacteriati</taxon>
        <taxon>Methanobacteriota</taxon>
        <taxon>Stenosarchaea group</taxon>
        <taxon>Halobacteria</taxon>
        <taxon>Halobacteriales</taxon>
        <taxon>Natrialbaceae</taxon>
        <taxon>Natronobacterium</taxon>
    </lineage>
</organism>
<accession>A0A1I3T498</accession>
<name>A0A1I3T498_9EURY</name>
<dbReference type="OrthoDB" id="351109at2157"/>
<dbReference type="Proteomes" id="UP000182829">
    <property type="component" value="Unassembled WGS sequence"/>
</dbReference>
<dbReference type="GeneID" id="14208489"/>
<dbReference type="AlphaFoldDB" id="A0A1I3T498"/>